<feature type="domain" description="Ras-associating" evidence="4">
    <location>
        <begin position="10"/>
        <end position="114"/>
    </location>
</feature>
<evidence type="ECO:0000259" key="4">
    <source>
        <dbReference type="PROSITE" id="PS50200"/>
    </source>
</evidence>
<evidence type="ECO:0000256" key="2">
    <source>
        <dbReference type="ARBA" id="ARBA00022490"/>
    </source>
</evidence>
<dbReference type="Pfam" id="PF00788">
    <property type="entry name" value="RA"/>
    <property type="match status" value="1"/>
</dbReference>
<dbReference type="PaxDb" id="121845-A0A3Q0IPJ4"/>
<organism evidence="5 6">
    <name type="scientific">Diaphorina citri</name>
    <name type="common">Asian citrus psyllid</name>
    <dbReference type="NCBI Taxonomy" id="121845"/>
    <lineage>
        <taxon>Eukaryota</taxon>
        <taxon>Metazoa</taxon>
        <taxon>Ecdysozoa</taxon>
        <taxon>Arthropoda</taxon>
        <taxon>Hexapoda</taxon>
        <taxon>Insecta</taxon>
        <taxon>Pterygota</taxon>
        <taxon>Neoptera</taxon>
        <taxon>Paraneoptera</taxon>
        <taxon>Hemiptera</taxon>
        <taxon>Sternorrhyncha</taxon>
        <taxon>Psylloidea</taxon>
        <taxon>Psyllidae</taxon>
        <taxon>Diaphorininae</taxon>
        <taxon>Diaphorina</taxon>
    </lineage>
</organism>
<dbReference type="GO" id="GO:0005096">
    <property type="term" value="F:GTPase activator activity"/>
    <property type="evidence" value="ECO:0007669"/>
    <property type="project" value="InterPro"/>
</dbReference>
<reference evidence="6" key="1">
    <citation type="submission" date="2025-08" db="UniProtKB">
        <authorList>
            <consortium name="RefSeq"/>
        </authorList>
    </citation>
    <scope>IDENTIFICATION</scope>
</reference>
<dbReference type="GO" id="GO:0005737">
    <property type="term" value="C:cytoplasm"/>
    <property type="evidence" value="ECO:0007669"/>
    <property type="project" value="UniProtKB-SubCell"/>
</dbReference>
<dbReference type="PANTHER" id="PTHR46184:SF5">
    <property type="entry name" value="UNCONVENTIONAL MYOSIN-IXA-LIKE"/>
    <property type="match status" value="1"/>
</dbReference>
<evidence type="ECO:0000313" key="6">
    <source>
        <dbReference type="RefSeq" id="XP_026678214.1"/>
    </source>
</evidence>
<dbReference type="GO" id="GO:0035556">
    <property type="term" value="P:intracellular signal transduction"/>
    <property type="evidence" value="ECO:0007669"/>
    <property type="project" value="InterPro"/>
</dbReference>
<dbReference type="InterPro" id="IPR029071">
    <property type="entry name" value="Ubiquitin-like_domsf"/>
</dbReference>
<name>A0A3Q0IPJ4_DIACI</name>
<dbReference type="PANTHER" id="PTHR46184">
    <property type="entry name" value="UNCONVENTIONAL MYOSIN-IXB-LIKE PROTEIN"/>
    <property type="match status" value="1"/>
</dbReference>
<proteinExistence type="predicted"/>
<dbReference type="STRING" id="121845.A0A3Q0IPJ4"/>
<dbReference type="SMART" id="SM00314">
    <property type="entry name" value="RA"/>
    <property type="match status" value="1"/>
</dbReference>
<dbReference type="RefSeq" id="XP_026678214.1">
    <property type="nucleotide sequence ID" value="XM_026822413.1"/>
</dbReference>
<gene>
    <name evidence="6" type="primary">LOC108252183</name>
</gene>
<comment type="subcellular location">
    <subcellularLocation>
        <location evidence="1">Cytoplasm</location>
    </subcellularLocation>
</comment>
<dbReference type="InterPro" id="IPR000159">
    <property type="entry name" value="RA_dom"/>
</dbReference>
<accession>A0A3Q0IPJ4</accession>
<sequence length="138" mass="15556">MTNILTTETGRYVVQVYVGALSQHYEALSVEASKQTSSEEIVQCIVERLQLGNTINYELAEVVGDECGQECKERRLGPTECPVACMLLWPKDTDSTEDRYRGDVSDFHQKKKKVVDFALNQIDNAMSKISSKLLVIHK</sequence>
<dbReference type="GO" id="GO:0005884">
    <property type="term" value="C:actin filament"/>
    <property type="evidence" value="ECO:0007669"/>
    <property type="project" value="TreeGrafter"/>
</dbReference>
<evidence type="ECO:0000256" key="3">
    <source>
        <dbReference type="ARBA" id="ARBA00023054"/>
    </source>
</evidence>
<keyword evidence="5" id="KW-1185">Reference proteome</keyword>
<dbReference type="PROSITE" id="PS50200">
    <property type="entry name" value="RA"/>
    <property type="match status" value="1"/>
</dbReference>
<dbReference type="KEGG" id="dci:108252183"/>
<dbReference type="GO" id="GO:0051015">
    <property type="term" value="F:actin filament binding"/>
    <property type="evidence" value="ECO:0007669"/>
    <property type="project" value="TreeGrafter"/>
</dbReference>
<keyword evidence="2" id="KW-0963">Cytoplasm</keyword>
<dbReference type="GeneID" id="108252183"/>
<evidence type="ECO:0000256" key="1">
    <source>
        <dbReference type="ARBA" id="ARBA00004496"/>
    </source>
</evidence>
<dbReference type="SUPFAM" id="SSF54236">
    <property type="entry name" value="Ubiquitin-like"/>
    <property type="match status" value="1"/>
</dbReference>
<dbReference type="Gene3D" id="3.10.20.90">
    <property type="entry name" value="Phosphatidylinositol 3-kinase Catalytic Subunit, Chain A, domain 1"/>
    <property type="match status" value="1"/>
</dbReference>
<keyword evidence="3" id="KW-0175">Coiled coil</keyword>
<dbReference type="Proteomes" id="UP000079169">
    <property type="component" value="Unplaced"/>
</dbReference>
<dbReference type="InterPro" id="IPR046987">
    <property type="entry name" value="Myo9"/>
</dbReference>
<protein>
    <submittedName>
        <fullName evidence="6">Unconventional myosin-IXa-like</fullName>
    </submittedName>
</protein>
<dbReference type="AlphaFoldDB" id="A0A3Q0IPJ4"/>
<dbReference type="GO" id="GO:0000146">
    <property type="term" value="F:microfilament motor activity"/>
    <property type="evidence" value="ECO:0007669"/>
    <property type="project" value="InterPro"/>
</dbReference>
<evidence type="ECO:0000313" key="5">
    <source>
        <dbReference type="Proteomes" id="UP000079169"/>
    </source>
</evidence>